<evidence type="ECO:0000256" key="4">
    <source>
        <dbReference type="ARBA" id="ARBA00022692"/>
    </source>
</evidence>
<comment type="subcellular location">
    <subcellularLocation>
        <location evidence="1 7">Cell outer membrane</location>
        <topology evidence="1 7">Multi-pass membrane protein</topology>
    </subcellularLocation>
</comment>
<name>A0ABR7M775_9BACT</name>
<accession>A0ABR7M775</accession>
<dbReference type="SUPFAM" id="SSF56935">
    <property type="entry name" value="Porins"/>
    <property type="match status" value="1"/>
</dbReference>
<keyword evidence="3 7" id="KW-1134">Transmembrane beta strand</keyword>
<dbReference type="InterPro" id="IPR036942">
    <property type="entry name" value="Beta-barrel_TonB_sf"/>
</dbReference>
<dbReference type="InterPro" id="IPR008969">
    <property type="entry name" value="CarboxyPept-like_regulatory"/>
</dbReference>
<dbReference type="InterPro" id="IPR023997">
    <property type="entry name" value="TonB-dep_OMP_SusC/RagA_CS"/>
</dbReference>
<dbReference type="Gene3D" id="2.40.170.20">
    <property type="entry name" value="TonB-dependent receptor, beta-barrel domain"/>
    <property type="match status" value="1"/>
</dbReference>
<dbReference type="NCBIfam" id="TIGR04057">
    <property type="entry name" value="SusC_RagA_signa"/>
    <property type="match status" value="1"/>
</dbReference>
<dbReference type="SUPFAM" id="SSF49464">
    <property type="entry name" value="Carboxypeptidase regulatory domain-like"/>
    <property type="match status" value="1"/>
</dbReference>
<evidence type="ECO:0000313" key="11">
    <source>
        <dbReference type="Proteomes" id="UP000765802"/>
    </source>
</evidence>
<dbReference type="Proteomes" id="UP000765802">
    <property type="component" value="Unassembled WGS sequence"/>
</dbReference>
<dbReference type="InterPro" id="IPR012910">
    <property type="entry name" value="Plug_dom"/>
</dbReference>
<dbReference type="PROSITE" id="PS52016">
    <property type="entry name" value="TONB_DEPENDENT_REC_3"/>
    <property type="match status" value="1"/>
</dbReference>
<evidence type="ECO:0000259" key="9">
    <source>
        <dbReference type="Pfam" id="PF07715"/>
    </source>
</evidence>
<evidence type="ECO:0000256" key="1">
    <source>
        <dbReference type="ARBA" id="ARBA00004571"/>
    </source>
</evidence>
<dbReference type="Pfam" id="PF07715">
    <property type="entry name" value="Plug"/>
    <property type="match status" value="1"/>
</dbReference>
<keyword evidence="6 7" id="KW-0998">Cell outer membrane</keyword>
<evidence type="ECO:0000256" key="5">
    <source>
        <dbReference type="ARBA" id="ARBA00023136"/>
    </source>
</evidence>
<dbReference type="NCBIfam" id="TIGR04056">
    <property type="entry name" value="OMP_RagA_SusC"/>
    <property type="match status" value="1"/>
</dbReference>
<evidence type="ECO:0000256" key="8">
    <source>
        <dbReference type="SAM" id="SignalP"/>
    </source>
</evidence>
<dbReference type="InterPro" id="IPR037066">
    <property type="entry name" value="Plug_dom_sf"/>
</dbReference>
<dbReference type="EMBL" id="MBUA01000012">
    <property type="protein sequence ID" value="MBC6490895.1"/>
    <property type="molecule type" value="Genomic_DNA"/>
</dbReference>
<dbReference type="Gene3D" id="2.170.130.10">
    <property type="entry name" value="TonB-dependent receptor, plug domain"/>
    <property type="match status" value="1"/>
</dbReference>
<comment type="similarity">
    <text evidence="7">Belongs to the TonB-dependent receptor family.</text>
</comment>
<feature type="chain" id="PRO_5046383282" description="TonB-dependent receptor plug domain-containing protein" evidence="8">
    <location>
        <begin position="21"/>
        <end position="1061"/>
    </location>
</feature>
<evidence type="ECO:0000256" key="2">
    <source>
        <dbReference type="ARBA" id="ARBA00022448"/>
    </source>
</evidence>
<keyword evidence="8" id="KW-0732">Signal</keyword>
<keyword evidence="2 7" id="KW-0813">Transport</keyword>
<protein>
    <recommendedName>
        <fullName evidence="9">TonB-dependent receptor plug domain-containing protein</fullName>
    </recommendedName>
</protein>
<gene>
    <name evidence="10" type="ORF">BC349_07615</name>
</gene>
<proteinExistence type="inferred from homology"/>
<evidence type="ECO:0000256" key="3">
    <source>
        <dbReference type="ARBA" id="ARBA00022452"/>
    </source>
</evidence>
<feature type="domain" description="TonB-dependent receptor plug" evidence="9">
    <location>
        <begin position="117"/>
        <end position="218"/>
    </location>
</feature>
<feature type="signal peptide" evidence="8">
    <location>
        <begin position="1"/>
        <end position="20"/>
    </location>
</feature>
<organism evidence="10 11">
    <name type="scientific">Flavihumibacter stibioxidans</name>
    <dbReference type="NCBI Taxonomy" id="1834163"/>
    <lineage>
        <taxon>Bacteria</taxon>
        <taxon>Pseudomonadati</taxon>
        <taxon>Bacteroidota</taxon>
        <taxon>Chitinophagia</taxon>
        <taxon>Chitinophagales</taxon>
        <taxon>Chitinophagaceae</taxon>
        <taxon>Flavihumibacter</taxon>
    </lineage>
</organism>
<dbReference type="InterPro" id="IPR039426">
    <property type="entry name" value="TonB-dep_rcpt-like"/>
</dbReference>
<keyword evidence="4 7" id="KW-0812">Transmembrane</keyword>
<keyword evidence="5 7" id="KW-0472">Membrane</keyword>
<sequence>MRKFLTLLAGGILFCALAFGQAKTVSGRVTDSKGNPVPYATIKVKGTTQGVSADQNGNYSISVKPGDILVISSTDITTKEVTVGDAATLNVSVEQADAELSEVVVTALGIKREKKALGYAAQEVSGANLNFTNNVDVSTALAGKVAGVRLLGSPSSTFDNAGVMIRGVQGLSLTPALFILDGTPVDQNAVSMESVESVTVLKGAAATALYGQRGANGVVVMTSKKGKRGAGSSVDFKTSASFENVALLPKYQNEYAGGYSSARLAPSSSFTQDGWYKFKYNASRHPADWAAFDGQYILEYGADESWGPKIDGTSQYRPWYSWYPGENFGKLATMVAQPDNVKDYFETGRNLTNSISFTNSGSNYNFRMGYMNQDRTLVLPNTKRQLHQLSLNGIYDISSRLSLSTDVSYTYDDRFGQPYETYRNDGLNVTQNFNQWFQRQLDMKGMRRYREPDGRVNSWNIGDPNGTGDFDVLLAPQYWDNPYYIAYEAYGTGRTNRLVGNVGLTAELAKGLKWYSYVRKSSYNAVSDFRRGTGGLELDAYQNATDAFNEMNYETNLGYVKKFGDISFDGYVGGNIRKSLRELNYMGTNGGLSVPNWFNIRASKATPTYTNDMSRFLVRSLYGKASFGYKNFLFLDGTLRNDWSSSLPSTDNSYLYYSVTGSFVFSDLMKGGIKDWLTFGKVRVAYASVGSDIGFAEVNTALTGRQPFSGTPAVTVGDIYRSGRIRPALSKSFEVGTELKFFNRLGVDFAYYKNNNIDQIINVDVSNASGFNQVQINAGKIQSTGWDLTLTGDILSDRNKNWQMIFNLGSNTTKVVELADGLDVYLYDGSGDERLEHRVGREWGTLIGRKYKVDPKNGKTVLFASGLPDYVTNQEIGSVLPDFTGGLINNFRYKNFELSFSIDFQKGGMFRSVTRRYLEGAGLAAETVGVNDKGNDIRMYPSLGGGVRMDGSDGNGADRTVYIPARNYYYTAAQRDTRNFVYDASYVKLREVRLGYNFPASVANKLYAKNANFSVFVSNAWLIYAESKDLGIDPSELEASWTEGGQLSSTRQIGAALKLTF</sequence>
<dbReference type="Gene3D" id="2.60.40.1120">
    <property type="entry name" value="Carboxypeptidase-like, regulatory domain"/>
    <property type="match status" value="1"/>
</dbReference>
<dbReference type="RefSeq" id="WP_187256239.1">
    <property type="nucleotide sequence ID" value="NZ_JBHULF010000014.1"/>
</dbReference>
<dbReference type="Pfam" id="PF13715">
    <property type="entry name" value="CarbopepD_reg_2"/>
    <property type="match status" value="1"/>
</dbReference>
<keyword evidence="11" id="KW-1185">Reference proteome</keyword>
<comment type="caution">
    <text evidence="10">The sequence shown here is derived from an EMBL/GenBank/DDBJ whole genome shotgun (WGS) entry which is preliminary data.</text>
</comment>
<evidence type="ECO:0000313" key="10">
    <source>
        <dbReference type="EMBL" id="MBC6490895.1"/>
    </source>
</evidence>
<dbReference type="InterPro" id="IPR023996">
    <property type="entry name" value="TonB-dep_OMP_SusC/RagA"/>
</dbReference>
<evidence type="ECO:0000256" key="6">
    <source>
        <dbReference type="ARBA" id="ARBA00023237"/>
    </source>
</evidence>
<reference evidence="10 11" key="1">
    <citation type="submission" date="2016-07" db="EMBL/GenBank/DDBJ databases">
        <title>Genome analysis of Flavihumibacter stibioxidans YS-17.</title>
        <authorList>
            <person name="Shi K."/>
            <person name="Han Y."/>
            <person name="Wang G."/>
        </authorList>
    </citation>
    <scope>NUCLEOTIDE SEQUENCE [LARGE SCALE GENOMIC DNA]</scope>
    <source>
        <strain evidence="10 11">YS-17</strain>
    </source>
</reference>
<evidence type="ECO:0000256" key="7">
    <source>
        <dbReference type="PROSITE-ProRule" id="PRU01360"/>
    </source>
</evidence>